<evidence type="ECO:0000256" key="1">
    <source>
        <dbReference type="SAM" id="Phobius"/>
    </source>
</evidence>
<gene>
    <name evidence="2" type="ORF">PUN28_010364</name>
</gene>
<keyword evidence="1" id="KW-1133">Transmembrane helix</keyword>
<evidence type="ECO:0000313" key="2">
    <source>
        <dbReference type="EMBL" id="KAL0117490.1"/>
    </source>
</evidence>
<protein>
    <submittedName>
        <fullName evidence="2">Uncharacterized protein</fullName>
    </submittedName>
</protein>
<dbReference type="AlphaFoldDB" id="A0AAW2FQU2"/>
<sequence length="99" mass="11405">MCAATVPFAYLWECILERTRQSPPLNERKEIKKIKKIKNFTPTVVGRNNIHQNVFVAVVIIARCCYALSVISAIVIVLRNIKIMHLIDRFLSTILRKNP</sequence>
<proteinExistence type="predicted"/>
<keyword evidence="1" id="KW-0472">Membrane</keyword>
<evidence type="ECO:0000313" key="3">
    <source>
        <dbReference type="Proteomes" id="UP001430953"/>
    </source>
</evidence>
<feature type="transmembrane region" description="Helical" evidence="1">
    <location>
        <begin position="54"/>
        <end position="78"/>
    </location>
</feature>
<keyword evidence="3" id="KW-1185">Reference proteome</keyword>
<comment type="caution">
    <text evidence="2">The sequence shown here is derived from an EMBL/GenBank/DDBJ whole genome shotgun (WGS) entry which is preliminary data.</text>
</comment>
<keyword evidence="1" id="KW-0812">Transmembrane</keyword>
<reference evidence="2 3" key="1">
    <citation type="submission" date="2023-03" db="EMBL/GenBank/DDBJ databases">
        <title>High recombination rates correlate with genetic variation in Cardiocondyla obscurior ants.</title>
        <authorList>
            <person name="Errbii M."/>
        </authorList>
    </citation>
    <scope>NUCLEOTIDE SEQUENCE [LARGE SCALE GENOMIC DNA]</scope>
    <source>
        <strain evidence="2">Alpha-2009</strain>
        <tissue evidence="2">Whole body</tissue>
    </source>
</reference>
<dbReference type="Proteomes" id="UP001430953">
    <property type="component" value="Unassembled WGS sequence"/>
</dbReference>
<organism evidence="2 3">
    <name type="scientific">Cardiocondyla obscurior</name>
    <dbReference type="NCBI Taxonomy" id="286306"/>
    <lineage>
        <taxon>Eukaryota</taxon>
        <taxon>Metazoa</taxon>
        <taxon>Ecdysozoa</taxon>
        <taxon>Arthropoda</taxon>
        <taxon>Hexapoda</taxon>
        <taxon>Insecta</taxon>
        <taxon>Pterygota</taxon>
        <taxon>Neoptera</taxon>
        <taxon>Endopterygota</taxon>
        <taxon>Hymenoptera</taxon>
        <taxon>Apocrita</taxon>
        <taxon>Aculeata</taxon>
        <taxon>Formicoidea</taxon>
        <taxon>Formicidae</taxon>
        <taxon>Myrmicinae</taxon>
        <taxon>Cardiocondyla</taxon>
    </lineage>
</organism>
<accession>A0AAW2FQU2</accession>
<name>A0AAW2FQU2_9HYME</name>
<dbReference type="EMBL" id="JADYXP020000009">
    <property type="protein sequence ID" value="KAL0117490.1"/>
    <property type="molecule type" value="Genomic_DNA"/>
</dbReference>